<keyword evidence="2" id="KW-1185">Reference proteome</keyword>
<protein>
    <submittedName>
        <fullName evidence="1">Uncharacterized protein</fullName>
    </submittedName>
</protein>
<evidence type="ECO:0000313" key="2">
    <source>
        <dbReference type="Proteomes" id="UP000516437"/>
    </source>
</evidence>
<dbReference type="Proteomes" id="UP000516437">
    <property type="component" value="Chromosome 4"/>
</dbReference>
<evidence type="ECO:0000313" key="1">
    <source>
        <dbReference type="EMBL" id="KAB1215074.1"/>
    </source>
</evidence>
<name>A0A6A1VQB3_9ROSI</name>
<organism evidence="1 2">
    <name type="scientific">Morella rubra</name>
    <name type="common">Chinese bayberry</name>
    <dbReference type="NCBI Taxonomy" id="262757"/>
    <lineage>
        <taxon>Eukaryota</taxon>
        <taxon>Viridiplantae</taxon>
        <taxon>Streptophyta</taxon>
        <taxon>Embryophyta</taxon>
        <taxon>Tracheophyta</taxon>
        <taxon>Spermatophyta</taxon>
        <taxon>Magnoliopsida</taxon>
        <taxon>eudicotyledons</taxon>
        <taxon>Gunneridae</taxon>
        <taxon>Pentapetalae</taxon>
        <taxon>rosids</taxon>
        <taxon>fabids</taxon>
        <taxon>Fagales</taxon>
        <taxon>Myricaceae</taxon>
        <taxon>Morella</taxon>
    </lineage>
</organism>
<gene>
    <name evidence="1" type="ORF">CJ030_MR4G018542</name>
</gene>
<sequence>MSGLFRKNGKIENWKPCLKMPAKAVTTNEIHSALSPVGRKHLAGSNLVSCCINQNDGVASTCLVVSGSVAKISPPNGEKYTSGVPGSLEGLECLLELSGDYDSHLRNLQYCQLCHGHALSPPLFPSPPMSPWFQSNPCEDVYESQQISNFGPFRDRPVPHKRRNHMVEVHSQLQRHARNNGLAPQEVNLRGKGSHELSYDKFPVLGRGKFGWPDSHQSHLSKGGSSPANSFSCSYVKLESSSLCPQLSEALMTEGSSELDLGISHTCVSTPSPVIPALQSPEPLPAENQER</sequence>
<proteinExistence type="predicted"/>
<dbReference type="OrthoDB" id="273917at2759"/>
<reference evidence="1 2" key="1">
    <citation type="journal article" date="2019" name="Plant Biotechnol. J.">
        <title>The red bayberry genome and genetic basis of sex determination.</title>
        <authorList>
            <person name="Jia H.M."/>
            <person name="Jia H.J."/>
            <person name="Cai Q.L."/>
            <person name="Wang Y."/>
            <person name="Zhao H.B."/>
            <person name="Yang W.F."/>
            <person name="Wang G.Y."/>
            <person name="Li Y.H."/>
            <person name="Zhan D.L."/>
            <person name="Shen Y.T."/>
            <person name="Niu Q.F."/>
            <person name="Chang L."/>
            <person name="Qiu J."/>
            <person name="Zhao L."/>
            <person name="Xie H.B."/>
            <person name="Fu W.Y."/>
            <person name="Jin J."/>
            <person name="Li X.W."/>
            <person name="Jiao Y."/>
            <person name="Zhou C.C."/>
            <person name="Tu T."/>
            <person name="Chai C.Y."/>
            <person name="Gao J.L."/>
            <person name="Fan L.J."/>
            <person name="van de Weg E."/>
            <person name="Wang J.Y."/>
            <person name="Gao Z.S."/>
        </authorList>
    </citation>
    <scope>NUCLEOTIDE SEQUENCE [LARGE SCALE GENOMIC DNA]</scope>
    <source>
        <tissue evidence="1">Leaves</tissue>
    </source>
</reference>
<dbReference type="EMBL" id="RXIC02000022">
    <property type="protein sequence ID" value="KAB1215074.1"/>
    <property type="molecule type" value="Genomic_DNA"/>
</dbReference>
<dbReference type="AlphaFoldDB" id="A0A6A1VQB3"/>
<comment type="caution">
    <text evidence="1">The sequence shown here is derived from an EMBL/GenBank/DDBJ whole genome shotgun (WGS) entry which is preliminary data.</text>
</comment>
<accession>A0A6A1VQB3</accession>